<dbReference type="Pfam" id="PF17853">
    <property type="entry name" value="GGDEF_2"/>
    <property type="match status" value="1"/>
</dbReference>
<dbReference type="InterPro" id="IPR042070">
    <property type="entry name" value="PucR_C-HTH_sf"/>
</dbReference>
<evidence type="ECO:0000259" key="3">
    <source>
        <dbReference type="Pfam" id="PF14361"/>
    </source>
</evidence>
<evidence type="ECO:0000313" key="6">
    <source>
        <dbReference type="Proteomes" id="UP000063789"/>
    </source>
</evidence>
<evidence type="ECO:0000259" key="4">
    <source>
        <dbReference type="Pfam" id="PF17853"/>
    </source>
</evidence>
<reference evidence="6" key="1">
    <citation type="submission" date="2015-06" db="EMBL/GenBank/DDBJ databases">
        <title>Complete genome sequence and metabolic analysis of phthalate degradation pathway in Gordonia sp. QH-11.</title>
        <authorList>
            <person name="Jin D."/>
            <person name="Kong X."/>
            <person name="Bai Z."/>
        </authorList>
    </citation>
    <scope>NUCLEOTIDE SEQUENCE [LARGE SCALE GENOMIC DNA]</scope>
    <source>
        <strain evidence="6">QH-11</strain>
    </source>
</reference>
<protein>
    <submittedName>
        <fullName evidence="5">PucR family transcriptional regulator</fullName>
    </submittedName>
</protein>
<reference evidence="5 6" key="2">
    <citation type="journal article" date="2017" name="Int. J. Syst. Evol. Microbiol.">
        <title>Gordonia phthalatica sp. nov., a di-n-butyl phthalate-degrading bacterium isolated from activated sludge.</title>
        <authorList>
            <person name="Jin D."/>
            <person name="Kong X."/>
            <person name="Jia M."/>
            <person name="Yu X."/>
            <person name="Wang X."/>
            <person name="Zhuang X."/>
            <person name="Deng Y."/>
            <person name="Bai Z."/>
        </authorList>
    </citation>
    <scope>NUCLEOTIDE SEQUENCE [LARGE SCALE GENOMIC DNA]</scope>
    <source>
        <strain evidence="5 6">QH-11</strain>
    </source>
</reference>
<feature type="domain" description="CdaR GGDEF-like" evidence="4">
    <location>
        <begin position="163"/>
        <end position="269"/>
    </location>
</feature>
<evidence type="ECO:0000259" key="2">
    <source>
        <dbReference type="Pfam" id="PF13556"/>
    </source>
</evidence>
<dbReference type="AlphaFoldDB" id="A0A0N9NG63"/>
<feature type="domain" description="PucR C-terminal helix-turn-helix" evidence="2">
    <location>
        <begin position="317"/>
        <end position="374"/>
    </location>
</feature>
<dbReference type="InterPro" id="IPR041522">
    <property type="entry name" value="CdaR_GGDEF"/>
</dbReference>
<evidence type="ECO:0000256" key="1">
    <source>
        <dbReference type="ARBA" id="ARBA00006754"/>
    </source>
</evidence>
<dbReference type="STRING" id="1136941.ACH46_08880"/>
<accession>A0A0N9NG63</accession>
<dbReference type="Pfam" id="PF14361">
    <property type="entry name" value="RsbRD_N"/>
    <property type="match status" value="1"/>
</dbReference>
<dbReference type="InterPro" id="IPR025751">
    <property type="entry name" value="RsbRD_N_dom"/>
</dbReference>
<dbReference type="InterPro" id="IPR025736">
    <property type="entry name" value="PucR_C-HTH_dom"/>
</dbReference>
<keyword evidence="6" id="KW-1185">Reference proteome</keyword>
<sequence>MGAVLSERVDDLAERVTDAIHSDIGYYATSDVVPRERTTAVVRANFTEMVGAITADADFQTATARHTGATRAALGVPLPALMHAYRIAFQMVWREFRAIAESDSSLSRRAVLAATERIWSGYDIFASEVAEAHREATNEQILDDAAERAALTEHLLEGRITTKTNLWETAALLRMPTTGPYIAVAAATDVVGKQPLHGVENKLRVLDLRSVWRLLPDQQIGLIHLPNPTSVDAALNLIGRLATGRVGVSASFTELSHIGRALKYARVSLAGPGVGVTQFDDSVLGIAAVATPEVSTGLAQSVLHRLYDLPADDRGPLIETFHAWVRADGSITATADELFVHRNTVRHRLRRIEELTGRSTTSPRESAELCLAFEVDARLDIRS</sequence>
<dbReference type="KEGG" id="goq:ACH46_08880"/>
<comment type="similarity">
    <text evidence="1">Belongs to the CdaR family.</text>
</comment>
<dbReference type="Proteomes" id="UP000063789">
    <property type="component" value="Chromosome"/>
</dbReference>
<dbReference type="Pfam" id="PF13556">
    <property type="entry name" value="HTH_30"/>
    <property type="match status" value="1"/>
</dbReference>
<name>A0A0N9NG63_9ACTN</name>
<dbReference type="PANTHER" id="PTHR33744:SF1">
    <property type="entry name" value="DNA-BINDING TRANSCRIPTIONAL ACTIVATOR ADER"/>
    <property type="match status" value="1"/>
</dbReference>
<feature type="domain" description="RsbT co-antagonist protein RsbRD N-terminal" evidence="3">
    <location>
        <begin position="10"/>
        <end position="148"/>
    </location>
</feature>
<dbReference type="PANTHER" id="PTHR33744">
    <property type="entry name" value="CARBOHYDRATE DIACID REGULATOR"/>
    <property type="match status" value="1"/>
</dbReference>
<dbReference type="InterPro" id="IPR051448">
    <property type="entry name" value="CdaR-like_regulators"/>
</dbReference>
<dbReference type="Gene3D" id="1.10.10.2840">
    <property type="entry name" value="PucR C-terminal helix-turn-helix domain"/>
    <property type="match status" value="1"/>
</dbReference>
<dbReference type="PATRIC" id="fig|1136941.3.peg.1808"/>
<evidence type="ECO:0000313" key="5">
    <source>
        <dbReference type="EMBL" id="ALG86741.1"/>
    </source>
</evidence>
<organism evidence="5 6">
    <name type="scientific">Gordonia phthalatica</name>
    <dbReference type="NCBI Taxonomy" id="1136941"/>
    <lineage>
        <taxon>Bacteria</taxon>
        <taxon>Bacillati</taxon>
        <taxon>Actinomycetota</taxon>
        <taxon>Actinomycetes</taxon>
        <taxon>Mycobacteriales</taxon>
        <taxon>Gordoniaceae</taxon>
        <taxon>Gordonia</taxon>
    </lineage>
</organism>
<proteinExistence type="inferred from homology"/>
<dbReference type="EMBL" id="CP011853">
    <property type="protein sequence ID" value="ALG86741.1"/>
    <property type="molecule type" value="Genomic_DNA"/>
</dbReference>
<gene>
    <name evidence="5" type="ORF">ACH46_08880</name>
</gene>